<dbReference type="Pfam" id="PF02371">
    <property type="entry name" value="Transposase_20"/>
    <property type="match status" value="1"/>
</dbReference>
<dbReference type="InterPro" id="IPR003346">
    <property type="entry name" value="Transposase_20"/>
</dbReference>
<dbReference type="Proteomes" id="UP001526430">
    <property type="component" value="Unassembled WGS sequence"/>
</dbReference>
<accession>A0ABT3P0I0</accession>
<dbReference type="EMBL" id="JAPFQI010000020">
    <property type="protein sequence ID" value="MCW8087683.1"/>
    <property type="molecule type" value="Genomic_DNA"/>
</dbReference>
<evidence type="ECO:0000259" key="1">
    <source>
        <dbReference type="Pfam" id="PF01548"/>
    </source>
</evidence>
<keyword evidence="4" id="KW-1185">Reference proteome</keyword>
<evidence type="ECO:0000313" key="3">
    <source>
        <dbReference type="EMBL" id="MCW8087683.1"/>
    </source>
</evidence>
<feature type="domain" description="Transposase IS116/IS110/IS902 C-terminal" evidence="2">
    <location>
        <begin position="212"/>
        <end position="290"/>
    </location>
</feature>
<dbReference type="InterPro" id="IPR002525">
    <property type="entry name" value="Transp_IS110-like_N"/>
</dbReference>
<evidence type="ECO:0000313" key="4">
    <source>
        <dbReference type="Proteomes" id="UP001526430"/>
    </source>
</evidence>
<sequence>MLLYVGLDVSQKETEICVVDAEGRRIWRGKCASQPEAVAAALEQHAPGAARVGMETGPLAIWLWHGLKALNVPIDCLHARHVAAALSLQVNKTDANDAHGIAQVVRSGWYRPVAVKSLASCKMRAMLAARRHLVSVRTSLYNQIRGLLKTFGVVLGPGTGGTFERAVHERCPDDPLVQSAIHALLGAWKTAGDQKTELERQLIHLARQDEVCRRLATVPGVGAITSLTFVSTLDDPKRFRRSCDVGAYLGLTPKRHQSGEVDLAGRISKSGDRMARSLLFEAANALMTRVGKDSALGLWGARLAARIGSRKAKSKRGVEARLPSRAGTVLGRPGIGSFEPTLWSTLMTTRRPAGIAGSRC</sequence>
<dbReference type="RefSeq" id="WP_301591890.1">
    <property type="nucleotide sequence ID" value="NZ_JAPFQI010000020.1"/>
</dbReference>
<reference evidence="3 4" key="1">
    <citation type="submission" date="2022-10" db="EMBL/GenBank/DDBJ databases">
        <title>Roseococcus glaciei nov., sp. nov., isolated from glacier.</title>
        <authorList>
            <person name="Liu Q."/>
            <person name="Xin Y.-H."/>
        </authorList>
    </citation>
    <scope>NUCLEOTIDE SEQUENCE [LARGE SCALE GENOMIC DNA]</scope>
    <source>
        <strain evidence="3 4">MDT2-1-1</strain>
    </source>
</reference>
<gene>
    <name evidence="3" type="ORF">OF850_18865</name>
</gene>
<name>A0ABT3P0I0_9PROT</name>
<organism evidence="3 4">
    <name type="scientific">Sabulicella glaciei</name>
    <dbReference type="NCBI Taxonomy" id="2984948"/>
    <lineage>
        <taxon>Bacteria</taxon>
        <taxon>Pseudomonadati</taxon>
        <taxon>Pseudomonadota</taxon>
        <taxon>Alphaproteobacteria</taxon>
        <taxon>Acetobacterales</taxon>
        <taxon>Acetobacteraceae</taxon>
        <taxon>Sabulicella</taxon>
    </lineage>
</organism>
<dbReference type="Pfam" id="PF01548">
    <property type="entry name" value="DEDD_Tnp_IS110"/>
    <property type="match status" value="1"/>
</dbReference>
<comment type="caution">
    <text evidence="3">The sequence shown here is derived from an EMBL/GenBank/DDBJ whole genome shotgun (WGS) entry which is preliminary data.</text>
</comment>
<proteinExistence type="predicted"/>
<dbReference type="PANTHER" id="PTHR33055">
    <property type="entry name" value="TRANSPOSASE FOR INSERTION SEQUENCE ELEMENT IS1111A"/>
    <property type="match status" value="1"/>
</dbReference>
<dbReference type="InterPro" id="IPR047650">
    <property type="entry name" value="Transpos_IS110"/>
</dbReference>
<feature type="domain" description="Transposase IS110-like N-terminal" evidence="1">
    <location>
        <begin position="5"/>
        <end position="150"/>
    </location>
</feature>
<dbReference type="NCBIfam" id="NF033542">
    <property type="entry name" value="transpos_IS110"/>
    <property type="match status" value="1"/>
</dbReference>
<protein>
    <submittedName>
        <fullName evidence="3">IS110 family transposase</fullName>
    </submittedName>
</protein>
<evidence type="ECO:0000259" key="2">
    <source>
        <dbReference type="Pfam" id="PF02371"/>
    </source>
</evidence>
<dbReference type="PANTHER" id="PTHR33055:SF3">
    <property type="entry name" value="PUTATIVE TRANSPOSASE FOR IS117-RELATED"/>
    <property type="match status" value="1"/>
</dbReference>